<evidence type="ECO:0008006" key="3">
    <source>
        <dbReference type="Google" id="ProtNLM"/>
    </source>
</evidence>
<dbReference type="Proteomes" id="UP000812961">
    <property type="component" value="Unassembled WGS sequence"/>
</dbReference>
<gene>
    <name evidence="1" type="ORF">K1Y79_13335</name>
</gene>
<protein>
    <recommendedName>
        <fullName evidence="3">SUKH-3 immunity protein of toxin-antitoxin system</fullName>
    </recommendedName>
</protein>
<evidence type="ECO:0000313" key="1">
    <source>
        <dbReference type="EMBL" id="MBW8685314.1"/>
    </source>
</evidence>
<keyword evidence="2" id="KW-1185">Reference proteome</keyword>
<accession>A0ABS7GCC6</accession>
<organism evidence="1 2">
    <name type="scientific">Chitinophaga rhizophila</name>
    <dbReference type="NCBI Taxonomy" id="2866212"/>
    <lineage>
        <taxon>Bacteria</taxon>
        <taxon>Pseudomonadati</taxon>
        <taxon>Bacteroidota</taxon>
        <taxon>Chitinophagia</taxon>
        <taxon>Chitinophagales</taxon>
        <taxon>Chitinophagaceae</taxon>
        <taxon>Chitinophaga</taxon>
    </lineage>
</organism>
<comment type="caution">
    <text evidence="1">The sequence shown here is derived from an EMBL/GenBank/DDBJ whole genome shotgun (WGS) entry which is preliminary data.</text>
</comment>
<dbReference type="EMBL" id="JAICCF010000002">
    <property type="protein sequence ID" value="MBW8685314.1"/>
    <property type="molecule type" value="Genomic_DNA"/>
</dbReference>
<evidence type="ECO:0000313" key="2">
    <source>
        <dbReference type="Proteomes" id="UP000812961"/>
    </source>
</evidence>
<sequence>MPINYTSAEEYIRQLDFTYLKTYSFCRGEAFKDMQLTDYLTGPAGDLHPSAILHHTISKDHSLATAVMQALNTPITERAALLCAPHFRDGIIFYNDQHEVISVLNVCLSCCHMETAQGLGIKADFLTFDLLKKFFLQAGHEVEKPEQFWMPEIEKLRLQYHR</sequence>
<proteinExistence type="predicted"/>
<reference evidence="1 2" key="1">
    <citation type="submission" date="2021-08" db="EMBL/GenBank/DDBJ databases">
        <title>The genome sequence of Chitinophaga sp. B61.</title>
        <authorList>
            <person name="Zhang X."/>
        </authorList>
    </citation>
    <scope>NUCLEOTIDE SEQUENCE [LARGE SCALE GENOMIC DNA]</scope>
    <source>
        <strain evidence="1 2">B61</strain>
    </source>
</reference>
<name>A0ABS7GCC6_9BACT</name>